<dbReference type="PANTHER" id="PTHR30086">
    <property type="entry name" value="ARGININE EXPORTER PROTEIN ARGO"/>
    <property type="match status" value="1"/>
</dbReference>
<dbReference type="GO" id="GO:0005886">
    <property type="term" value="C:plasma membrane"/>
    <property type="evidence" value="ECO:0007669"/>
    <property type="project" value="UniProtKB-SubCell"/>
</dbReference>
<gene>
    <name evidence="7" type="ORF">CEY11_01555</name>
</gene>
<keyword evidence="4 6" id="KW-1133">Transmembrane helix</keyword>
<dbReference type="Pfam" id="PF01810">
    <property type="entry name" value="LysE"/>
    <property type="match status" value="1"/>
</dbReference>
<evidence type="ECO:0000313" key="7">
    <source>
        <dbReference type="EMBL" id="OWT65457.1"/>
    </source>
</evidence>
<evidence type="ECO:0000256" key="3">
    <source>
        <dbReference type="ARBA" id="ARBA00022692"/>
    </source>
</evidence>
<proteinExistence type="predicted"/>
<evidence type="ECO:0000256" key="2">
    <source>
        <dbReference type="ARBA" id="ARBA00022475"/>
    </source>
</evidence>
<evidence type="ECO:0000256" key="4">
    <source>
        <dbReference type="ARBA" id="ARBA00022989"/>
    </source>
</evidence>
<reference evidence="8" key="1">
    <citation type="submission" date="2017-06" db="EMBL/GenBank/DDBJ databases">
        <title>Herbaspirillum phytohormonus sp. nov., isolated from the root nodule of Robinia pseudoacacia in lead-zinc mine.</title>
        <authorList>
            <person name="Fan M."/>
            <person name="Lin Y."/>
        </authorList>
    </citation>
    <scope>NUCLEOTIDE SEQUENCE [LARGE SCALE GENOMIC DNA]</scope>
    <source>
        <strain evidence="8">SC-089</strain>
    </source>
</reference>
<keyword evidence="5 6" id="KW-0472">Membrane</keyword>
<feature type="transmembrane region" description="Helical" evidence="6">
    <location>
        <begin position="189"/>
        <end position="208"/>
    </location>
</feature>
<evidence type="ECO:0000256" key="5">
    <source>
        <dbReference type="ARBA" id="ARBA00023136"/>
    </source>
</evidence>
<dbReference type="InterPro" id="IPR001123">
    <property type="entry name" value="LeuE-type"/>
</dbReference>
<dbReference type="AlphaFoldDB" id="A0A225MVN0"/>
<dbReference type="PIRSF" id="PIRSF006324">
    <property type="entry name" value="LeuE"/>
    <property type="match status" value="1"/>
</dbReference>
<name>A0A225MVN0_9BURK</name>
<dbReference type="OrthoDB" id="9804822at2"/>
<dbReference type="PANTHER" id="PTHR30086:SF20">
    <property type="entry name" value="ARGININE EXPORTER PROTEIN ARGO-RELATED"/>
    <property type="match status" value="1"/>
</dbReference>
<dbReference type="EMBL" id="NJIH01000002">
    <property type="protein sequence ID" value="OWT65457.1"/>
    <property type="molecule type" value="Genomic_DNA"/>
</dbReference>
<dbReference type="Proteomes" id="UP000214603">
    <property type="component" value="Unassembled WGS sequence"/>
</dbReference>
<organism evidence="7 8">
    <name type="scientific">Candidimonas nitroreducens</name>
    <dbReference type="NCBI Taxonomy" id="683354"/>
    <lineage>
        <taxon>Bacteria</taxon>
        <taxon>Pseudomonadati</taxon>
        <taxon>Pseudomonadota</taxon>
        <taxon>Betaproteobacteria</taxon>
        <taxon>Burkholderiales</taxon>
        <taxon>Alcaligenaceae</taxon>
        <taxon>Candidimonas</taxon>
    </lineage>
</organism>
<protein>
    <submittedName>
        <fullName evidence="7">Lysine transporter LysE</fullName>
    </submittedName>
</protein>
<feature type="transmembrane region" description="Helical" evidence="6">
    <location>
        <begin position="152"/>
        <end position="173"/>
    </location>
</feature>
<feature type="transmembrane region" description="Helical" evidence="6">
    <location>
        <begin position="119"/>
        <end position="140"/>
    </location>
</feature>
<feature type="transmembrane region" description="Helical" evidence="6">
    <location>
        <begin position="6"/>
        <end position="29"/>
    </location>
</feature>
<sequence length="211" mass="21781">MVSVDQILSITLACIVLIVVPGPSVMFIVGRALSYGRASALSTVAGNSLGVYTVAVLVACGVGLVLRESEAFLSALRIAGALVLIWLGYKAIRERKAIGPGLAGAGGTRDLALAARQGYWVGLTNPKALIVFAVILPQFVHPEAGHLTAQMLLLAIVPVAVGLCTDIVWALAATRARNWLSGSRRRNEAVGAVGGTLVMGLGVAMLVSNKA</sequence>
<keyword evidence="3 6" id="KW-0812">Transmembrane</keyword>
<comment type="caution">
    <text evidence="7">The sequence shown here is derived from an EMBL/GenBank/DDBJ whole genome shotgun (WGS) entry which is preliminary data.</text>
</comment>
<keyword evidence="2" id="KW-1003">Cell membrane</keyword>
<comment type="subcellular location">
    <subcellularLocation>
        <location evidence="1">Cell membrane</location>
        <topology evidence="1">Multi-pass membrane protein</topology>
    </subcellularLocation>
</comment>
<keyword evidence="8" id="KW-1185">Reference proteome</keyword>
<dbReference type="RefSeq" id="WP_088601607.1">
    <property type="nucleotide sequence ID" value="NZ_NJIH01000002.1"/>
</dbReference>
<evidence type="ECO:0000256" key="1">
    <source>
        <dbReference type="ARBA" id="ARBA00004651"/>
    </source>
</evidence>
<evidence type="ECO:0000256" key="6">
    <source>
        <dbReference type="SAM" id="Phobius"/>
    </source>
</evidence>
<evidence type="ECO:0000313" key="8">
    <source>
        <dbReference type="Proteomes" id="UP000214603"/>
    </source>
</evidence>
<feature type="transmembrane region" description="Helical" evidence="6">
    <location>
        <begin position="41"/>
        <end position="65"/>
    </location>
</feature>
<dbReference type="GO" id="GO:0015171">
    <property type="term" value="F:amino acid transmembrane transporter activity"/>
    <property type="evidence" value="ECO:0007669"/>
    <property type="project" value="TreeGrafter"/>
</dbReference>
<accession>A0A225MVN0</accession>